<dbReference type="Proteomes" id="UP000313359">
    <property type="component" value="Unassembled WGS sequence"/>
</dbReference>
<keyword evidence="1" id="KW-0175">Coiled coil</keyword>
<organism evidence="4 5">
    <name type="scientific">Lentinus tigrinus ALCF2SS1-6</name>
    <dbReference type="NCBI Taxonomy" id="1328759"/>
    <lineage>
        <taxon>Eukaryota</taxon>
        <taxon>Fungi</taxon>
        <taxon>Dikarya</taxon>
        <taxon>Basidiomycota</taxon>
        <taxon>Agaricomycotina</taxon>
        <taxon>Agaricomycetes</taxon>
        <taxon>Polyporales</taxon>
        <taxon>Polyporaceae</taxon>
        <taxon>Lentinus</taxon>
    </lineage>
</organism>
<evidence type="ECO:0000313" key="4">
    <source>
        <dbReference type="EMBL" id="RPD61829.1"/>
    </source>
</evidence>
<gene>
    <name evidence="4" type="ORF">L227DRAFT_562782</name>
</gene>
<dbReference type="OrthoDB" id="10612908at2759"/>
<feature type="coiled-coil region" evidence="1">
    <location>
        <begin position="134"/>
        <end position="161"/>
    </location>
</feature>
<keyword evidence="3" id="KW-0472">Membrane</keyword>
<dbReference type="EMBL" id="ML122261">
    <property type="protein sequence ID" value="RPD61829.1"/>
    <property type="molecule type" value="Genomic_DNA"/>
</dbReference>
<keyword evidence="5" id="KW-1185">Reference proteome</keyword>
<dbReference type="AlphaFoldDB" id="A0A5C2SFA4"/>
<reference evidence="4" key="1">
    <citation type="journal article" date="2018" name="Genome Biol. Evol.">
        <title>Genomics and development of Lentinus tigrinus, a white-rot wood-decaying mushroom with dimorphic fruiting bodies.</title>
        <authorList>
            <person name="Wu B."/>
            <person name="Xu Z."/>
            <person name="Knudson A."/>
            <person name="Carlson A."/>
            <person name="Chen N."/>
            <person name="Kovaka S."/>
            <person name="LaButti K."/>
            <person name="Lipzen A."/>
            <person name="Pennachio C."/>
            <person name="Riley R."/>
            <person name="Schakwitz W."/>
            <person name="Umezawa K."/>
            <person name="Ohm R.A."/>
            <person name="Grigoriev I.V."/>
            <person name="Nagy L.G."/>
            <person name="Gibbons J."/>
            <person name="Hibbett D."/>
        </authorList>
    </citation>
    <scope>NUCLEOTIDE SEQUENCE [LARGE SCALE GENOMIC DNA]</scope>
    <source>
        <strain evidence="4">ALCF2SS1-6</strain>
    </source>
</reference>
<evidence type="ECO:0000256" key="3">
    <source>
        <dbReference type="SAM" id="Phobius"/>
    </source>
</evidence>
<feature type="transmembrane region" description="Helical" evidence="3">
    <location>
        <begin position="32"/>
        <end position="54"/>
    </location>
</feature>
<feature type="coiled-coil region" evidence="1">
    <location>
        <begin position="247"/>
        <end position="274"/>
    </location>
</feature>
<evidence type="ECO:0000256" key="2">
    <source>
        <dbReference type="SAM" id="MobiDB-lite"/>
    </source>
</evidence>
<keyword evidence="3" id="KW-0812">Transmembrane</keyword>
<keyword evidence="3" id="KW-1133">Transmembrane helix</keyword>
<evidence type="ECO:0000313" key="5">
    <source>
        <dbReference type="Proteomes" id="UP000313359"/>
    </source>
</evidence>
<feature type="region of interest" description="Disordered" evidence="2">
    <location>
        <begin position="412"/>
        <end position="445"/>
    </location>
</feature>
<sequence>MLIFPAALALAAFWLIIVKLLAISQGKAVSKFLYAALCSTVLSVLTYAVVLLDVSHGVVQLWHRLSPSVAPHMRYLPYLAAALGAAWLIGHVKTLLKVLASQRSEISTQMAKLTTLEVSLQTSRTTEGTLRSDVTRLARKADTLKHQVNALEDQVSTLEAEDAAKAECIVGFEVTVEQAEAHTEATELVICQRDATTRKQASASRAEIAGLKTTLYAARSSAADREADLTQTKAALKSTQKVLGVARDELVNTRKNANAQIHELKDQVQHEKIRGCAKDAARKACEKTFTSVIADKDALMGELKTSHAEAVLAGQAQTKTIVKHALSIKSLEEKLAASLKTEQTQAQTIISQREGLSTKDAVISAQEEYLNAKDVTIAAQRQAHISAIDARDAQIAKLLAALAVANEALAQRQSPQSSDSQSATAADAPQPTASLPTTTTPPAPHSLLLEEETTLDAVVVEDAPLPTQAAELKQQNSDTEEKQAQVATLEASASAILRSGMSLVSESLQEIALSTSSEMLFNVELDMIPAADSFFVLAPAAIAADYDDDDVQEEAEVPRALPTPAEAVTAVLAASMSAILRSGQFLASESLAIVALSTSSEMLFNVDFDTLVDSASFELPPSESTTTAADNVRVQPESEVAPAPASPSHIVASITADLLMNLVLDLPPATPSTPDRRSSGQPVVVVADAESPLALNMVASSSSQLLLREASLELPPLSPC</sequence>
<proteinExistence type="predicted"/>
<accession>A0A5C2SFA4</accession>
<feature type="compositionally biased region" description="Low complexity" evidence="2">
    <location>
        <begin position="412"/>
        <end position="438"/>
    </location>
</feature>
<evidence type="ECO:0000256" key="1">
    <source>
        <dbReference type="SAM" id="Coils"/>
    </source>
</evidence>
<name>A0A5C2SFA4_9APHY</name>
<protein>
    <submittedName>
        <fullName evidence="4">Uncharacterized protein</fullName>
    </submittedName>
</protein>